<evidence type="ECO:0000313" key="1">
    <source>
        <dbReference type="Ensembl" id="ENSPMGP00000014946.1"/>
    </source>
</evidence>
<dbReference type="InterPro" id="IPR039751">
    <property type="entry name" value="HERPUD1/2"/>
</dbReference>
<reference evidence="1" key="2">
    <citation type="submission" date="2025-09" db="UniProtKB">
        <authorList>
            <consortium name="Ensembl"/>
        </authorList>
    </citation>
    <scope>IDENTIFICATION</scope>
</reference>
<dbReference type="PANTHER" id="PTHR12943:SF27">
    <property type="entry name" value="HOMOCYSTEINE-INDUCED ENDOPLASMIC RETICULUM PROTEIN, ISOFORM A"/>
    <property type="match status" value="1"/>
</dbReference>
<dbReference type="Ensembl" id="ENSPMGT00000015930.1">
    <property type="protein sequence ID" value="ENSPMGP00000014946.1"/>
    <property type="gene ID" value="ENSPMGG00000012243.1"/>
</dbReference>
<dbReference type="Gene3D" id="3.10.20.90">
    <property type="entry name" value="Phosphatidylinositol 3-kinase Catalytic Subunit, Chain A, domain 1"/>
    <property type="match status" value="1"/>
</dbReference>
<dbReference type="AlphaFoldDB" id="A0A3B4AEM6"/>
<keyword evidence="2" id="KW-1185">Reference proteome</keyword>
<dbReference type="STRING" id="409849.ENSPMGP00000014946"/>
<dbReference type="InterPro" id="IPR029071">
    <property type="entry name" value="Ubiquitin-like_domsf"/>
</dbReference>
<dbReference type="PANTHER" id="PTHR12943">
    <property type="entry name" value="HOMOCYSTEINE-RESPONSIVE ENDOPLASMIC RETICULUM-RESIDENT UNIQUITIN-LIKE DOMAIN HERPUD PROTEIN FAMILY MEMBER"/>
    <property type="match status" value="1"/>
</dbReference>
<proteinExistence type="predicted"/>
<dbReference type="GO" id="GO:0030968">
    <property type="term" value="P:endoplasmic reticulum unfolded protein response"/>
    <property type="evidence" value="ECO:0007669"/>
    <property type="project" value="TreeGrafter"/>
</dbReference>
<sequence length="75" mass="8632">MDAGVVDNPVTLVIRAPNQKYGDQTINCFQNWTVEKLKAHLSDVYPSKPVRRPYFLLSHEGHCNAVTMYCMRLCF</sequence>
<organism evidence="1 2">
    <name type="scientific">Periophthalmus magnuspinnatus</name>
    <dbReference type="NCBI Taxonomy" id="409849"/>
    <lineage>
        <taxon>Eukaryota</taxon>
        <taxon>Metazoa</taxon>
        <taxon>Chordata</taxon>
        <taxon>Craniata</taxon>
        <taxon>Vertebrata</taxon>
        <taxon>Euteleostomi</taxon>
        <taxon>Actinopterygii</taxon>
        <taxon>Neopterygii</taxon>
        <taxon>Teleostei</taxon>
        <taxon>Neoteleostei</taxon>
        <taxon>Acanthomorphata</taxon>
        <taxon>Gobiaria</taxon>
        <taxon>Gobiiformes</taxon>
        <taxon>Gobioidei</taxon>
        <taxon>Gobiidae</taxon>
        <taxon>Oxudercinae</taxon>
        <taxon>Periophthalmus</taxon>
    </lineage>
</organism>
<evidence type="ECO:0000313" key="2">
    <source>
        <dbReference type="Proteomes" id="UP000261520"/>
    </source>
</evidence>
<name>A0A3B4AEM6_9GOBI</name>
<dbReference type="Proteomes" id="UP000261520">
    <property type="component" value="Unplaced"/>
</dbReference>
<accession>A0A3B4AEM6</accession>
<dbReference type="SUPFAM" id="SSF54236">
    <property type="entry name" value="Ubiquitin-like"/>
    <property type="match status" value="1"/>
</dbReference>
<reference evidence="1" key="1">
    <citation type="submission" date="2025-08" db="UniProtKB">
        <authorList>
            <consortium name="Ensembl"/>
        </authorList>
    </citation>
    <scope>IDENTIFICATION</scope>
</reference>
<protein>
    <submittedName>
        <fullName evidence="1">Uncharacterized protein</fullName>
    </submittedName>
</protein>